<keyword evidence="2" id="KW-1185">Reference proteome</keyword>
<organism evidence="1 2">
    <name type="scientific">Francisella philomiragia</name>
    <dbReference type="NCBI Taxonomy" id="28110"/>
    <lineage>
        <taxon>Bacteria</taxon>
        <taxon>Pseudomonadati</taxon>
        <taxon>Pseudomonadota</taxon>
        <taxon>Gammaproteobacteria</taxon>
        <taxon>Thiotrichales</taxon>
        <taxon>Francisellaceae</taxon>
        <taxon>Francisella</taxon>
    </lineage>
</organism>
<dbReference type="InterPro" id="IPR018755">
    <property type="entry name" value="Phage_Mu_Gp48"/>
</dbReference>
<evidence type="ECO:0000313" key="2">
    <source>
        <dbReference type="Proteomes" id="UP000760407"/>
    </source>
</evidence>
<dbReference type="Pfam" id="PF10076">
    <property type="entry name" value="Phage_Mu_Gp48"/>
    <property type="match status" value="1"/>
</dbReference>
<comment type="caution">
    <text evidence="1">The sequence shown here is derived from an EMBL/GenBank/DDBJ whole genome shotgun (WGS) entry which is preliminary data.</text>
</comment>
<gene>
    <name evidence="1" type="ORF">IBE52_05870</name>
</gene>
<protein>
    <submittedName>
        <fullName evidence="1">DUF2313 domain-containing protein</fullName>
    </submittedName>
</protein>
<name>A0ABS1GC90_9GAMM</name>
<sequence>MSNLFFRTFQHLLPNAKAWRLSKGKNLTKLFDGLSKQPQENKDHIDNVWFDIFPESTRELENWENQFGIDTSSTTTEDQRRDYLDSEWRFLGGQSPKYIQDKLRAAGFDVYVHEWWEPNSTPEINKKQQAIPRNPHNYIAQNGVTIYLVECGSDDLQCGEEVALCGNKLSPSGYLLVNKIYQNEAGYIVLCGEYDALCGESEALCGNTGYNESLVEYTIPNDSQYYPYFLYIGAETFPGLAQVPTPRRAEFERLLLKISPAQQWLGILVEYV</sequence>
<accession>A0ABS1GC90</accession>
<reference evidence="1 2" key="1">
    <citation type="submission" date="2020-08" db="EMBL/GenBank/DDBJ databases">
        <title>Comparative genomics of Francisella species.</title>
        <authorList>
            <person name="Sahl J."/>
            <person name="Sjodin A."/>
            <person name="Wagner D."/>
            <person name="Forsman M."/>
        </authorList>
    </citation>
    <scope>NUCLEOTIDE SEQUENCE [LARGE SCALE GENOMIC DNA]</scope>
    <source>
        <strain evidence="1 2">F1093</strain>
    </source>
</reference>
<dbReference type="RefSeq" id="WP_200166592.1">
    <property type="nucleotide sequence ID" value="NZ_JACTSG010000004.1"/>
</dbReference>
<dbReference type="EMBL" id="JACTSG010000004">
    <property type="protein sequence ID" value="MBK2302434.1"/>
    <property type="molecule type" value="Genomic_DNA"/>
</dbReference>
<evidence type="ECO:0000313" key="1">
    <source>
        <dbReference type="EMBL" id="MBK2302434.1"/>
    </source>
</evidence>
<proteinExistence type="predicted"/>
<dbReference type="Proteomes" id="UP000760407">
    <property type="component" value="Unassembled WGS sequence"/>
</dbReference>